<dbReference type="Gene3D" id="3.40.1580.10">
    <property type="entry name" value="SMI1/KNR4-like"/>
    <property type="match status" value="1"/>
</dbReference>
<evidence type="ECO:0000313" key="2">
    <source>
        <dbReference type="EMBL" id="MFL4470136.1"/>
    </source>
</evidence>
<protein>
    <submittedName>
        <fullName evidence="2">SMI1/KNR4 family protein</fullName>
    </submittedName>
</protein>
<name>A0ABW8USP5_9RHOB</name>
<keyword evidence="3" id="KW-1185">Reference proteome</keyword>
<dbReference type="RefSeq" id="WP_407592006.1">
    <property type="nucleotide sequence ID" value="NZ_JBHDIY010000002.1"/>
</dbReference>
<comment type="caution">
    <text evidence="2">The sequence shown here is derived from an EMBL/GenBank/DDBJ whole genome shotgun (WGS) entry which is preliminary data.</text>
</comment>
<reference evidence="2 3" key="1">
    <citation type="submission" date="2024-08" db="EMBL/GenBank/DDBJ databases">
        <title>Tateyamaria sp. nov., isolated from marine algae.</title>
        <authorList>
            <person name="Choi B.J."/>
            <person name="Kim J.M."/>
            <person name="Lee J.K."/>
            <person name="Choi D.G."/>
            <person name="Bayburt H."/>
            <person name="Baek J.H."/>
            <person name="Han D.M."/>
            <person name="Jeon C.O."/>
        </authorList>
    </citation>
    <scope>NUCLEOTIDE SEQUENCE [LARGE SCALE GENOMIC DNA]</scope>
    <source>
        <strain evidence="2 3">KMU-156</strain>
    </source>
</reference>
<dbReference type="SMART" id="SM00860">
    <property type="entry name" value="SMI1_KNR4"/>
    <property type="match status" value="1"/>
</dbReference>
<sequence>MASFDELVTLIEENRSNGVEFGTQEQDPGLPWIEKAESALGCSLPPSYKWFLQNFGGGEIYGEEIYSVYPIEPYGQVPGGDVTFNTLNNRRNGFLKENQLAVSASDAGELFYLDMSHVDADGEAKVIRKTGDRTETYAANFAEFLKKRIAS</sequence>
<feature type="domain" description="Knr4/Smi1-like" evidence="1">
    <location>
        <begin position="29"/>
        <end position="147"/>
    </location>
</feature>
<dbReference type="Pfam" id="PF09346">
    <property type="entry name" value="SMI1_KNR4"/>
    <property type="match status" value="1"/>
</dbReference>
<dbReference type="InterPro" id="IPR037883">
    <property type="entry name" value="Knr4/Smi1-like_sf"/>
</dbReference>
<proteinExistence type="predicted"/>
<organism evidence="2 3">
    <name type="scientific">Tateyamaria armeniaca</name>
    <dbReference type="NCBI Taxonomy" id="2518930"/>
    <lineage>
        <taxon>Bacteria</taxon>
        <taxon>Pseudomonadati</taxon>
        <taxon>Pseudomonadota</taxon>
        <taxon>Alphaproteobacteria</taxon>
        <taxon>Rhodobacterales</taxon>
        <taxon>Roseobacteraceae</taxon>
        <taxon>Tateyamaria</taxon>
    </lineage>
</organism>
<dbReference type="InterPro" id="IPR018958">
    <property type="entry name" value="Knr4/Smi1-like_dom"/>
</dbReference>
<evidence type="ECO:0000313" key="3">
    <source>
        <dbReference type="Proteomes" id="UP001627408"/>
    </source>
</evidence>
<dbReference type="EMBL" id="JBHDIY010000002">
    <property type="protein sequence ID" value="MFL4470136.1"/>
    <property type="molecule type" value="Genomic_DNA"/>
</dbReference>
<accession>A0ABW8USP5</accession>
<evidence type="ECO:0000259" key="1">
    <source>
        <dbReference type="SMART" id="SM00860"/>
    </source>
</evidence>
<dbReference type="SUPFAM" id="SSF160631">
    <property type="entry name" value="SMI1/KNR4-like"/>
    <property type="match status" value="1"/>
</dbReference>
<dbReference type="Proteomes" id="UP001627408">
    <property type="component" value="Unassembled WGS sequence"/>
</dbReference>
<gene>
    <name evidence="2" type="ORF">ACERZ8_09735</name>
</gene>